<evidence type="ECO:0000313" key="3">
    <source>
        <dbReference type="Proteomes" id="UP000178099"/>
    </source>
</evidence>
<dbReference type="InterPro" id="IPR017853">
    <property type="entry name" value="GH"/>
</dbReference>
<proteinExistence type="predicted"/>
<dbReference type="AlphaFoldDB" id="A0A1G2D7T0"/>
<accession>A0A1G2D7T0</accession>
<dbReference type="InterPro" id="IPR025275">
    <property type="entry name" value="DUF4015"/>
</dbReference>
<organism evidence="2 3">
    <name type="scientific">Candidatus Lloydbacteria bacterium RIFCSPHIGHO2_02_FULL_51_22</name>
    <dbReference type="NCBI Taxonomy" id="1798663"/>
    <lineage>
        <taxon>Bacteria</taxon>
        <taxon>Candidatus Lloydiibacteriota</taxon>
    </lineage>
</organism>
<evidence type="ECO:0000313" key="2">
    <source>
        <dbReference type="EMBL" id="OGZ09695.1"/>
    </source>
</evidence>
<feature type="domain" description="DUF4015" evidence="1">
    <location>
        <begin position="82"/>
        <end position="399"/>
    </location>
</feature>
<sequence>MTLPRIQKLKNNIRAWGRRYPARVSAFLFVCALLVALVALLPATYRVSGILSVVSSTDAVSPLAEDVRVKVTHLPPPEPTKAIYMTSWVAGTEKWRESLAKLIEDTELNAVVIDVKDYTGRVSFELKNPALVALGVTENRVPDMRQFLSFFHEKGIYTIARITVFQDPFFAKKRPDLAVKKESDGTLWEDYKGLHYIDPGAVEAWDYTIAIAREAYEAGFDELNFDYVRFPSDGNMRDVHFPFSEERINADVDYGKAKVVRDFFAYLNANLAETGAVLSADLFGMTTTNADDLNIGQVLEYAAPYFDYLAPMVYPSHYPSGFIGFTNPADKPYEVVKYSMDRGVAKLSAAGVSPEKLRPWLQDFDYKAVYDAPMVRTQMQAVYDAGLTSWMLWDAANRYTKDALLAE</sequence>
<dbReference type="EMBL" id="MHLN01000047">
    <property type="protein sequence ID" value="OGZ09695.1"/>
    <property type="molecule type" value="Genomic_DNA"/>
</dbReference>
<dbReference type="SUPFAM" id="SSF51445">
    <property type="entry name" value="(Trans)glycosidases"/>
    <property type="match status" value="1"/>
</dbReference>
<gene>
    <name evidence="2" type="ORF">A3D67_02055</name>
</gene>
<comment type="caution">
    <text evidence="2">The sequence shown here is derived from an EMBL/GenBank/DDBJ whole genome shotgun (WGS) entry which is preliminary data.</text>
</comment>
<dbReference type="Pfam" id="PF13200">
    <property type="entry name" value="DUF4015"/>
    <property type="match status" value="1"/>
</dbReference>
<evidence type="ECO:0000259" key="1">
    <source>
        <dbReference type="Pfam" id="PF13200"/>
    </source>
</evidence>
<dbReference type="Proteomes" id="UP000178099">
    <property type="component" value="Unassembled WGS sequence"/>
</dbReference>
<name>A0A1G2D7T0_9BACT</name>
<protein>
    <recommendedName>
        <fullName evidence="1">DUF4015 domain-containing protein</fullName>
    </recommendedName>
</protein>
<dbReference type="Gene3D" id="3.20.20.80">
    <property type="entry name" value="Glycosidases"/>
    <property type="match status" value="1"/>
</dbReference>
<reference evidence="2 3" key="1">
    <citation type="journal article" date="2016" name="Nat. Commun.">
        <title>Thousands of microbial genomes shed light on interconnected biogeochemical processes in an aquifer system.</title>
        <authorList>
            <person name="Anantharaman K."/>
            <person name="Brown C.T."/>
            <person name="Hug L.A."/>
            <person name="Sharon I."/>
            <person name="Castelle C.J."/>
            <person name="Probst A.J."/>
            <person name="Thomas B.C."/>
            <person name="Singh A."/>
            <person name="Wilkins M.J."/>
            <person name="Karaoz U."/>
            <person name="Brodie E.L."/>
            <person name="Williams K.H."/>
            <person name="Hubbard S.S."/>
            <person name="Banfield J.F."/>
        </authorList>
    </citation>
    <scope>NUCLEOTIDE SEQUENCE [LARGE SCALE GENOMIC DNA]</scope>
</reference>